<keyword evidence="3" id="KW-1185">Reference proteome</keyword>
<dbReference type="AlphaFoldDB" id="A0A5B8XMV2"/>
<reference evidence="2 3" key="1">
    <citation type="submission" date="2019-08" db="EMBL/GenBank/DDBJ databases">
        <authorList>
            <person name="Liang Q."/>
        </authorList>
    </citation>
    <scope>NUCLEOTIDE SEQUENCE [LARGE SCALE GENOMIC DNA]</scope>
    <source>
        <strain evidence="2 3">V1718</strain>
    </source>
</reference>
<evidence type="ECO:0000313" key="2">
    <source>
        <dbReference type="EMBL" id="QED26960.1"/>
    </source>
</evidence>
<dbReference type="Gene3D" id="3.30.950.30">
    <property type="entry name" value="Schlafen, AAA domain"/>
    <property type="match status" value="1"/>
</dbReference>
<dbReference type="PANTHER" id="PTHR30595">
    <property type="entry name" value="GLPR-RELATED TRANSCRIPTIONAL REPRESSOR"/>
    <property type="match status" value="1"/>
</dbReference>
<feature type="domain" description="Schlafen AlbA-2" evidence="1">
    <location>
        <begin position="26"/>
        <end position="135"/>
    </location>
</feature>
<evidence type="ECO:0000259" key="1">
    <source>
        <dbReference type="Pfam" id="PF04326"/>
    </source>
</evidence>
<sequence length="403" mass="44476">MRYDPDAQSGVDMNLGAILKAIHEGESDSVEFKRDADLKKIGKAISAFANSDGGILILGVSDDGKVVGIQDNSESLTERITSFLQNGLSAPVQARLGREVLPEGRIHWIEVPRQRGFEPLRYAGNVYVRRARSSVEPGPSELAELYNMFGYIVTEERTVAGVGLDELDLPSFQRYLKRLGLDLEAEPQIAIENDLISRGVLAELGESACATIYGLLAFGKSPQAYSQTQNFFVQCVSYAGKDRAAEVIEVLDAKGQLDEQVRKTLGWLTAQPRREVYRGIERIDIPLLPPKAAREVVVNAVAHRDYAIIGSKILVERFSDRVEFTSPGRLTNGLTPDSVRRGGNPRARNQSITNFLLASGLMEQRGRGWPIIEAALREQGLAAPILEEDREARWVRVTMSTVV</sequence>
<dbReference type="EMBL" id="CP042467">
    <property type="protein sequence ID" value="QED26960.1"/>
    <property type="molecule type" value="Genomic_DNA"/>
</dbReference>
<dbReference type="Pfam" id="PF04326">
    <property type="entry name" value="SLFN_AlbA_2"/>
    <property type="match status" value="1"/>
</dbReference>
<dbReference type="Gene3D" id="3.30.565.60">
    <property type="match status" value="1"/>
</dbReference>
<accession>A0A5B8XMV2</accession>
<dbReference type="KEGG" id="bbae:FRD01_06830"/>
<dbReference type="InterPro" id="IPR038475">
    <property type="entry name" value="RecG_C_sf"/>
</dbReference>
<gene>
    <name evidence="2" type="ORF">FRD01_06830</name>
</gene>
<dbReference type="InterPro" id="IPR038461">
    <property type="entry name" value="Schlafen_AlbA_2_dom_sf"/>
</dbReference>
<proteinExistence type="predicted"/>
<dbReference type="Proteomes" id="UP000321595">
    <property type="component" value="Chromosome"/>
</dbReference>
<organism evidence="2 3">
    <name type="scientific">Microvenator marinus</name>
    <dbReference type="NCBI Taxonomy" id="2600177"/>
    <lineage>
        <taxon>Bacteria</taxon>
        <taxon>Deltaproteobacteria</taxon>
        <taxon>Bradymonadales</taxon>
        <taxon>Microvenatoraceae</taxon>
        <taxon>Microvenator</taxon>
    </lineage>
</organism>
<dbReference type="OrthoDB" id="9789524at2"/>
<dbReference type="InterPro" id="IPR007421">
    <property type="entry name" value="Schlafen_AlbA_2_dom"/>
</dbReference>
<dbReference type="PANTHER" id="PTHR30595:SF6">
    <property type="entry name" value="SCHLAFEN ALBA-2 DOMAIN-CONTAINING PROTEIN"/>
    <property type="match status" value="1"/>
</dbReference>
<dbReference type="Pfam" id="PF13749">
    <property type="entry name" value="HATPase_c_4"/>
    <property type="match status" value="1"/>
</dbReference>
<protein>
    <submittedName>
        <fullName evidence="2">Transcriptional regulator</fullName>
    </submittedName>
</protein>
<evidence type="ECO:0000313" key="3">
    <source>
        <dbReference type="Proteomes" id="UP000321595"/>
    </source>
</evidence>
<name>A0A5B8XMV2_9DELT</name>